<name>J5K7U9_9GAMM</name>
<accession>J5K7U9</accession>
<proteinExistence type="predicted"/>
<sequence length="145" mass="16719">MCIDLIADLPPISKEDFEKDYYSLQDEINAQIYRIEGSRFGISIKDSRVGKPSTVAIKNMKMLSSSDKYALQVLDKSKKEIFMIGLGDPFYIHAQHIDFEDRDFFGGYVDAELEIALPFEADVAYFILFSQEDKFLKKINEIKIK</sequence>
<dbReference type="AlphaFoldDB" id="J5K7U9"/>
<dbReference type="EMBL" id="JH611156">
    <property type="protein sequence ID" value="EJP71843.1"/>
    <property type="molecule type" value="Genomic_DNA"/>
</dbReference>
<evidence type="ECO:0000313" key="1">
    <source>
        <dbReference type="EMBL" id="EJP71843.1"/>
    </source>
</evidence>
<dbReference type="STRING" id="1123866.NT01SARS_0324"/>
<gene>
    <name evidence="1" type="ORF">NT01SARS_0324</name>
</gene>
<protein>
    <submittedName>
        <fullName evidence="1">Uncharacterized protein</fullName>
    </submittedName>
</protein>
<dbReference type="HOGENOM" id="CLU_1785552_0_0_6"/>
<dbReference type="Proteomes" id="UP000010305">
    <property type="component" value="Unassembled WGS sequence"/>
</dbReference>
<organism evidence="1 2">
    <name type="scientific">SAR86 cluster bacterium SAR86A</name>
    <dbReference type="NCBI Taxonomy" id="1123866"/>
    <lineage>
        <taxon>Bacteria</taxon>
        <taxon>Pseudomonadati</taxon>
        <taxon>Pseudomonadota</taxon>
        <taxon>Gammaproteobacteria</taxon>
        <taxon>SAR86 cluster</taxon>
    </lineage>
</organism>
<evidence type="ECO:0000313" key="2">
    <source>
        <dbReference type="Proteomes" id="UP000010305"/>
    </source>
</evidence>
<reference evidence="1 2" key="1">
    <citation type="journal article" date="2012" name="ISME J.">
        <title>Genomic insights to SAR86, an abundant and uncultivated marine bacterial lineage.</title>
        <authorList>
            <person name="Dupont C.L."/>
            <person name="Rusch D.B."/>
            <person name="Yooseph S."/>
            <person name="Lombardo M.J."/>
            <person name="Richter R.A."/>
            <person name="Valas R."/>
            <person name="Novotny M."/>
            <person name="Yee-Greenbaum J."/>
            <person name="Selengut J.D."/>
            <person name="Haft D.H."/>
            <person name="Halpern A.L."/>
            <person name="Lasken R.S."/>
            <person name="Nealson K."/>
            <person name="Friedman R."/>
            <person name="Venter J.C."/>
        </authorList>
    </citation>
    <scope>NUCLEOTIDE SEQUENCE [LARGE SCALE GENOMIC DNA]</scope>
</reference>